<dbReference type="Pfam" id="PF14535">
    <property type="entry name" value="AMP-binding_C_2"/>
    <property type="match status" value="1"/>
</dbReference>
<sequence>MPIWNRRDECYDADERLQQQMERLQSALNRAYNVPFYRNHFARHGVEPSVVESIEDLSRIPFIEPCHFSENYPYGLFAVPLRDIVRIHTARGNGPLPVVSGYTKKDLLIWRELVARALTAAGVSSTDILQVELDPGLANWGRDYKDGAESVGAGVIPMTTLPPEKQLMILKDYKTSVLVTSASGAEQLVYHLFRANLNPNELALKTLILVGDAPGDNVRGNLEEQLHVRAWLHHGLNEVPGPALGFECEERNGLHVSEDHFLIEVVNPDTGELVKAGEEGELVLTTLTTRAYPLIRFRTGDRVRLLHGACPCGRTLRRVEWLPYRADDMMVIRGVKVYHKQIFHILTRELGFEPPLYRFMAVKQQMMEYLEVSLGVNESIFSDEIKEMQKLSQKLSDELSLEIGLPVAIRLKEQGSFT</sequence>
<dbReference type="Gene3D" id="3.40.50.12780">
    <property type="entry name" value="N-terminal domain of ligase-like"/>
    <property type="match status" value="1"/>
</dbReference>
<dbReference type="Proteomes" id="UP000001784">
    <property type="component" value="Chromosome"/>
</dbReference>
<dbReference type="OrthoDB" id="580775at2"/>
<dbReference type="Gene3D" id="3.30.300.30">
    <property type="match status" value="1"/>
</dbReference>
<dbReference type="eggNOG" id="COG1541">
    <property type="taxonomic scope" value="Bacteria"/>
</dbReference>
<reference evidence="2 3" key="1">
    <citation type="submission" date="2006-10" db="EMBL/GenBank/DDBJ databases">
        <title>Complete sequence of Syntrophobacter fumaroxidans MPOB.</title>
        <authorList>
            <consortium name="US DOE Joint Genome Institute"/>
            <person name="Copeland A."/>
            <person name="Lucas S."/>
            <person name="Lapidus A."/>
            <person name="Barry K."/>
            <person name="Detter J.C."/>
            <person name="Glavina del Rio T."/>
            <person name="Hammon N."/>
            <person name="Israni S."/>
            <person name="Pitluck S."/>
            <person name="Goltsman E.G."/>
            <person name="Martinez M."/>
            <person name="Schmutz J."/>
            <person name="Larimer F."/>
            <person name="Land M."/>
            <person name="Hauser L."/>
            <person name="Kyrpides N."/>
            <person name="Kim E."/>
            <person name="Boone D.R."/>
            <person name="Brockman F."/>
            <person name="Culley D."/>
            <person name="Ferry J."/>
            <person name="Gunsalus R."/>
            <person name="McInerney M.J."/>
            <person name="Morrison M."/>
            <person name="Plugge C."/>
            <person name="Rohlin L."/>
            <person name="Scholten J."/>
            <person name="Sieber J."/>
            <person name="Stams A.J.M."/>
            <person name="Worm P."/>
            <person name="Henstra A.M."/>
            <person name="Richardson P."/>
        </authorList>
    </citation>
    <scope>NUCLEOTIDE SEQUENCE [LARGE SCALE GENOMIC DNA]</scope>
    <source>
        <strain evidence="3">DSM 10017 / MPOB</strain>
    </source>
</reference>
<dbReference type="PANTHER" id="PTHR43845">
    <property type="entry name" value="BLR5969 PROTEIN"/>
    <property type="match status" value="1"/>
</dbReference>
<dbReference type="KEGG" id="sfu:Sfum_1676"/>
<dbReference type="InterPro" id="IPR045851">
    <property type="entry name" value="AMP-bd_C_sf"/>
</dbReference>
<gene>
    <name evidence="2" type="ordered locus">Sfum_1676</name>
</gene>
<dbReference type="InterPro" id="IPR028154">
    <property type="entry name" value="AMP-dep_Lig_C"/>
</dbReference>
<dbReference type="RefSeq" id="WP_011698533.1">
    <property type="nucleotide sequence ID" value="NC_008554.1"/>
</dbReference>
<accession>A0LIW1</accession>
<evidence type="ECO:0000313" key="3">
    <source>
        <dbReference type="Proteomes" id="UP000001784"/>
    </source>
</evidence>
<keyword evidence="3" id="KW-1185">Reference proteome</keyword>
<dbReference type="EC" id="6.2.1.30" evidence="2"/>
<keyword evidence="2" id="KW-0436">Ligase</keyword>
<dbReference type="EMBL" id="CP000478">
    <property type="protein sequence ID" value="ABK17363.1"/>
    <property type="molecule type" value="Genomic_DNA"/>
</dbReference>
<proteinExistence type="predicted"/>
<dbReference type="PANTHER" id="PTHR43845:SF1">
    <property type="entry name" value="BLR5969 PROTEIN"/>
    <property type="match status" value="1"/>
</dbReference>
<dbReference type="GO" id="GO:0047475">
    <property type="term" value="F:phenylacetate-CoA ligase activity"/>
    <property type="evidence" value="ECO:0007669"/>
    <property type="project" value="UniProtKB-EC"/>
</dbReference>
<dbReference type="HOGENOM" id="CLU_035301_1_0_7"/>
<dbReference type="InterPro" id="IPR042099">
    <property type="entry name" value="ANL_N_sf"/>
</dbReference>
<evidence type="ECO:0000313" key="2">
    <source>
        <dbReference type="EMBL" id="ABK17363.1"/>
    </source>
</evidence>
<dbReference type="InParanoid" id="A0LIW1"/>
<dbReference type="AlphaFoldDB" id="A0LIW1"/>
<evidence type="ECO:0000259" key="1">
    <source>
        <dbReference type="Pfam" id="PF14535"/>
    </source>
</evidence>
<dbReference type="STRING" id="335543.Sfum_1676"/>
<name>A0LIW1_SYNFM</name>
<organism evidence="2 3">
    <name type="scientific">Syntrophobacter fumaroxidans (strain DSM 10017 / MPOB)</name>
    <dbReference type="NCBI Taxonomy" id="335543"/>
    <lineage>
        <taxon>Bacteria</taxon>
        <taxon>Pseudomonadati</taxon>
        <taxon>Thermodesulfobacteriota</taxon>
        <taxon>Syntrophobacteria</taxon>
        <taxon>Syntrophobacterales</taxon>
        <taxon>Syntrophobacteraceae</taxon>
        <taxon>Syntrophobacter</taxon>
    </lineage>
</organism>
<feature type="domain" description="AMP-dependent ligase C-terminal" evidence="1">
    <location>
        <begin position="334"/>
        <end position="416"/>
    </location>
</feature>
<protein>
    <submittedName>
        <fullName evidence="2">Phenylacetate--CoA ligase</fullName>
        <ecNumber evidence="2">6.2.1.30</ecNumber>
    </submittedName>
</protein>
<dbReference type="SUPFAM" id="SSF56801">
    <property type="entry name" value="Acetyl-CoA synthetase-like"/>
    <property type="match status" value="1"/>
</dbReference>